<dbReference type="PANTHER" id="PTHR11358">
    <property type="entry name" value="ARGINASE/AGMATINASE"/>
    <property type="match status" value="1"/>
</dbReference>
<sequence length="331" mass="37116">LPNWKQDKKKNKCLLDKKMISDDIRLGDIIVQGDSGSIVLVGFPYDEGVRRNNGRVGAKHGPDSFRQLLQRTGTVVNAEYDDLDLRKYLTISDGGNINADLTLEEAHQQLETRIQQLLSNGKIPFVVGGGNDQSYPNASALLNHTTKSIYVINIDAHLDVRPLKENNKSHSGSPFRLLLEDQKFHQNPSNRFIEFASQGSQCSIEHVNYLRSKSPLTQIFWYQSIRDNPLAPFRTILKLAEEQQSDIFVSFDIDSIISSSCPGVSAPATVGLTAQQACDIAFYAGQSLQVKLMDLSEYNPLIEDYRTGKLVTLIFYHFVLGRAKAIRDLMQ</sequence>
<dbReference type="Pfam" id="PF00491">
    <property type="entry name" value="Arginase"/>
    <property type="match status" value="1"/>
</dbReference>
<keyword evidence="2" id="KW-0378">Hydrolase</keyword>
<reference evidence="4" key="1">
    <citation type="submission" date="2021-02" db="EMBL/GenBank/DDBJ databases">
        <authorList>
            <person name="Nowell W R."/>
        </authorList>
    </citation>
    <scope>NUCLEOTIDE SEQUENCE</scope>
</reference>
<accession>A0A816YYI3</accession>
<dbReference type="GO" id="GO:0046872">
    <property type="term" value="F:metal ion binding"/>
    <property type="evidence" value="ECO:0007669"/>
    <property type="project" value="UniProtKB-KW"/>
</dbReference>
<proteinExistence type="inferred from homology"/>
<feature type="non-terminal residue" evidence="4">
    <location>
        <position position="1"/>
    </location>
</feature>
<keyword evidence="1" id="KW-0479">Metal-binding</keyword>
<evidence type="ECO:0000313" key="4">
    <source>
        <dbReference type="EMBL" id="CAF2179603.1"/>
    </source>
</evidence>
<dbReference type="PIRSF" id="PIRSF036979">
    <property type="entry name" value="Arginase"/>
    <property type="match status" value="1"/>
</dbReference>
<dbReference type="EMBL" id="CAJNRF010015771">
    <property type="protein sequence ID" value="CAF2179603.1"/>
    <property type="molecule type" value="Genomic_DNA"/>
</dbReference>
<dbReference type="PROSITE" id="PS51409">
    <property type="entry name" value="ARGINASE_2"/>
    <property type="match status" value="1"/>
</dbReference>
<gene>
    <name evidence="4" type="ORF">WKI299_LOCUS33387</name>
</gene>
<evidence type="ECO:0008006" key="6">
    <source>
        <dbReference type="Google" id="ProtNLM"/>
    </source>
</evidence>
<dbReference type="GO" id="GO:0033389">
    <property type="term" value="P:putrescine biosynthetic process from arginine, via agmatine"/>
    <property type="evidence" value="ECO:0007669"/>
    <property type="project" value="TreeGrafter"/>
</dbReference>
<evidence type="ECO:0000313" key="5">
    <source>
        <dbReference type="Proteomes" id="UP000663856"/>
    </source>
</evidence>
<dbReference type="CDD" id="cd09988">
    <property type="entry name" value="Formimidoylglutamase"/>
    <property type="match status" value="1"/>
</dbReference>
<comment type="caution">
    <text evidence="4">The sequence shown here is derived from an EMBL/GenBank/DDBJ whole genome shotgun (WGS) entry which is preliminary data.</text>
</comment>
<dbReference type="Gene3D" id="3.40.800.10">
    <property type="entry name" value="Ureohydrolase domain"/>
    <property type="match status" value="1"/>
</dbReference>
<dbReference type="InterPro" id="IPR006035">
    <property type="entry name" value="Ureohydrolase"/>
</dbReference>
<evidence type="ECO:0000256" key="3">
    <source>
        <dbReference type="PROSITE-ProRule" id="PRU00742"/>
    </source>
</evidence>
<comment type="similarity">
    <text evidence="3">Belongs to the arginase family.</text>
</comment>
<dbReference type="InterPro" id="IPR023696">
    <property type="entry name" value="Ureohydrolase_dom_sf"/>
</dbReference>
<evidence type="ECO:0000256" key="2">
    <source>
        <dbReference type="ARBA" id="ARBA00022801"/>
    </source>
</evidence>
<dbReference type="SUPFAM" id="SSF52768">
    <property type="entry name" value="Arginase/deacetylase"/>
    <property type="match status" value="1"/>
</dbReference>
<name>A0A816YYI3_9BILA</name>
<dbReference type="PANTHER" id="PTHR11358:SF26">
    <property type="entry name" value="GUANIDINO ACID HYDROLASE, MITOCHONDRIAL"/>
    <property type="match status" value="1"/>
</dbReference>
<organism evidence="4 5">
    <name type="scientific">Rotaria magnacalcarata</name>
    <dbReference type="NCBI Taxonomy" id="392030"/>
    <lineage>
        <taxon>Eukaryota</taxon>
        <taxon>Metazoa</taxon>
        <taxon>Spiralia</taxon>
        <taxon>Gnathifera</taxon>
        <taxon>Rotifera</taxon>
        <taxon>Eurotatoria</taxon>
        <taxon>Bdelloidea</taxon>
        <taxon>Philodinida</taxon>
        <taxon>Philodinidae</taxon>
        <taxon>Rotaria</taxon>
    </lineage>
</organism>
<dbReference type="Proteomes" id="UP000663856">
    <property type="component" value="Unassembled WGS sequence"/>
</dbReference>
<dbReference type="GO" id="GO:0008783">
    <property type="term" value="F:agmatinase activity"/>
    <property type="evidence" value="ECO:0007669"/>
    <property type="project" value="TreeGrafter"/>
</dbReference>
<evidence type="ECO:0000256" key="1">
    <source>
        <dbReference type="ARBA" id="ARBA00022723"/>
    </source>
</evidence>
<dbReference type="AlphaFoldDB" id="A0A816YYI3"/>
<protein>
    <recommendedName>
        <fullName evidence="6">Arginase</fullName>
    </recommendedName>
</protein>